<organism evidence="5 6">
    <name type="scientific">Actinoplanes campanulatus</name>
    <dbReference type="NCBI Taxonomy" id="113559"/>
    <lineage>
        <taxon>Bacteria</taxon>
        <taxon>Bacillati</taxon>
        <taxon>Actinomycetota</taxon>
        <taxon>Actinomycetes</taxon>
        <taxon>Micromonosporales</taxon>
        <taxon>Micromonosporaceae</taxon>
        <taxon>Actinoplanes</taxon>
    </lineage>
</organism>
<dbReference type="InterPro" id="IPR050204">
    <property type="entry name" value="AraC_XylS_family_regulators"/>
</dbReference>
<dbReference type="Gene3D" id="1.10.10.60">
    <property type="entry name" value="Homeodomain-like"/>
    <property type="match status" value="1"/>
</dbReference>
<dbReference type="PROSITE" id="PS01124">
    <property type="entry name" value="HTH_ARAC_FAMILY_2"/>
    <property type="match status" value="1"/>
</dbReference>
<keyword evidence="2 5" id="KW-0238">DNA-binding</keyword>
<dbReference type="SUPFAM" id="SSF46689">
    <property type="entry name" value="Homeodomain-like"/>
    <property type="match status" value="1"/>
</dbReference>
<dbReference type="Pfam" id="PF12833">
    <property type="entry name" value="HTH_18"/>
    <property type="match status" value="1"/>
</dbReference>
<dbReference type="AlphaFoldDB" id="A0A7W5FDI8"/>
<evidence type="ECO:0000259" key="4">
    <source>
        <dbReference type="PROSITE" id="PS01124"/>
    </source>
</evidence>
<evidence type="ECO:0000313" key="5">
    <source>
        <dbReference type="EMBL" id="MBB3094347.1"/>
    </source>
</evidence>
<dbReference type="InterPro" id="IPR009057">
    <property type="entry name" value="Homeodomain-like_sf"/>
</dbReference>
<comment type="caution">
    <text evidence="5">The sequence shown here is derived from an EMBL/GenBank/DDBJ whole genome shotgun (WGS) entry which is preliminary data.</text>
</comment>
<name>A0A7W5FDI8_9ACTN</name>
<dbReference type="PANTHER" id="PTHR46796">
    <property type="entry name" value="HTH-TYPE TRANSCRIPTIONAL ACTIVATOR RHAS-RELATED"/>
    <property type="match status" value="1"/>
</dbReference>
<dbReference type="RefSeq" id="WP_183218634.1">
    <property type="nucleotide sequence ID" value="NZ_BMPW01000008.1"/>
</dbReference>
<dbReference type="GO" id="GO:0003700">
    <property type="term" value="F:DNA-binding transcription factor activity"/>
    <property type="evidence" value="ECO:0007669"/>
    <property type="project" value="InterPro"/>
</dbReference>
<protein>
    <submittedName>
        <fullName evidence="5">AraC-like DNA-binding protein</fullName>
    </submittedName>
</protein>
<reference evidence="5 6" key="1">
    <citation type="submission" date="2020-08" db="EMBL/GenBank/DDBJ databases">
        <title>Genomic Encyclopedia of Type Strains, Phase III (KMG-III): the genomes of soil and plant-associated and newly described type strains.</title>
        <authorList>
            <person name="Whitman W."/>
        </authorList>
    </citation>
    <scope>NUCLEOTIDE SEQUENCE [LARGE SCALE GENOMIC DNA]</scope>
    <source>
        <strain evidence="5 6">CECT 3287</strain>
    </source>
</reference>
<accession>A0A7W5FDI8</accession>
<feature type="domain" description="HTH araC/xylS-type" evidence="4">
    <location>
        <begin position="179"/>
        <end position="259"/>
    </location>
</feature>
<evidence type="ECO:0000256" key="2">
    <source>
        <dbReference type="ARBA" id="ARBA00023125"/>
    </source>
</evidence>
<gene>
    <name evidence="5" type="ORF">FHR83_001999</name>
</gene>
<dbReference type="GO" id="GO:0043565">
    <property type="term" value="F:sequence-specific DNA binding"/>
    <property type="evidence" value="ECO:0007669"/>
    <property type="project" value="InterPro"/>
</dbReference>
<proteinExistence type="predicted"/>
<evidence type="ECO:0000313" key="6">
    <source>
        <dbReference type="Proteomes" id="UP000590749"/>
    </source>
</evidence>
<dbReference type="EMBL" id="JACHXF010000003">
    <property type="protein sequence ID" value="MBB3094347.1"/>
    <property type="molecule type" value="Genomic_DNA"/>
</dbReference>
<sequence length="275" mass="30133">MQRDRLITPEMAHLLRPWFSGVTVGAQPVIHDAPAVLEQPDHAATLTWRVGSDDPHDIVIMGPRTQARYHLGRPGRDCLQLRFRPGRAADFLGLPLRDLADRAVAAADLDSRSLTAFVQAIADSGPLVASQSHAARLRSLTAALPDAPSAHGDRAALRRHIVAEATALLSIGDGSSRESVHRVARRLNVSERHLRTVFADGVGLTPSQFVRLDRVRAVLARIQQRLPEVSARAGYYDQSHMTAEFHRVMGTTPYAFTTRRWPVTEACTANTVDTG</sequence>
<dbReference type="Proteomes" id="UP000590749">
    <property type="component" value="Unassembled WGS sequence"/>
</dbReference>
<keyword evidence="1" id="KW-0805">Transcription regulation</keyword>
<dbReference type="PANTHER" id="PTHR46796:SF13">
    <property type="entry name" value="HTH-TYPE TRANSCRIPTIONAL ACTIVATOR RHAS"/>
    <property type="match status" value="1"/>
</dbReference>
<keyword evidence="6" id="KW-1185">Reference proteome</keyword>
<dbReference type="InterPro" id="IPR018060">
    <property type="entry name" value="HTH_AraC"/>
</dbReference>
<dbReference type="SMART" id="SM00342">
    <property type="entry name" value="HTH_ARAC"/>
    <property type="match status" value="1"/>
</dbReference>
<evidence type="ECO:0000256" key="1">
    <source>
        <dbReference type="ARBA" id="ARBA00023015"/>
    </source>
</evidence>
<evidence type="ECO:0000256" key="3">
    <source>
        <dbReference type="ARBA" id="ARBA00023163"/>
    </source>
</evidence>
<keyword evidence="3" id="KW-0804">Transcription</keyword>